<dbReference type="Proteomes" id="UP000618051">
    <property type="component" value="Unassembled WGS sequence"/>
</dbReference>
<feature type="non-terminal residue" evidence="1">
    <location>
        <position position="1"/>
    </location>
</feature>
<sequence>AALSALKQFSEQGLDPVEGAMKVENGSHEKYQQHHKDLCVELIKILHLNSVILVSLRHSKVPVPVKRFQSVPPAAFIFSKNILQYSHTDIEMLFGLPLSLATSKNLSKILASVMLQQPLDLSPIFSLADNTFFKWITALSTAQHSLAVSVLTLTHVALVSKGTDVLLLTNTKHSTIEAIELQNR</sequence>
<feature type="non-terminal residue" evidence="1">
    <location>
        <position position="184"/>
    </location>
</feature>
<protein>
    <submittedName>
        <fullName evidence="1">Uncharacterized protein</fullName>
    </submittedName>
</protein>
<evidence type="ECO:0000313" key="3">
    <source>
        <dbReference type="Proteomes" id="UP000618051"/>
    </source>
</evidence>
<evidence type="ECO:0000313" key="1">
    <source>
        <dbReference type="EMBL" id="KAG0119844.1"/>
    </source>
</evidence>
<keyword evidence="3" id="KW-1185">Reference proteome</keyword>
<gene>
    <name evidence="2" type="ORF">IHE44_0001070</name>
    <name evidence="1" type="ORF">IHE44_013693</name>
</gene>
<evidence type="ECO:0000313" key="2">
    <source>
        <dbReference type="EMBL" id="KAI1243449.1"/>
    </source>
</evidence>
<comment type="caution">
    <text evidence="1">The sequence shown here is derived from an EMBL/GenBank/DDBJ whole genome shotgun (WGS) entry which is preliminary data.</text>
</comment>
<reference evidence="1" key="1">
    <citation type="submission" date="2020-10" db="EMBL/GenBank/DDBJ databases">
        <title>Feather gene expression reveals the developmental basis of iridescence in African starlings.</title>
        <authorList>
            <person name="Rubenstein D.R."/>
        </authorList>
    </citation>
    <scope>NUCLEOTIDE SEQUENCE</scope>
    <source>
        <strain evidence="1">SS15</strain>
        <tissue evidence="1">Liver</tissue>
    </source>
</reference>
<dbReference type="AlphaFoldDB" id="A0A835NR37"/>
<dbReference type="EMBL" id="JADDUC020000001">
    <property type="protein sequence ID" value="KAI1243449.1"/>
    <property type="molecule type" value="Genomic_DNA"/>
</dbReference>
<proteinExistence type="predicted"/>
<dbReference type="EMBL" id="JADDUC010000077">
    <property type="protein sequence ID" value="KAG0119844.1"/>
    <property type="molecule type" value="Genomic_DNA"/>
</dbReference>
<organism evidence="1">
    <name type="scientific">Lamprotornis superbus</name>
    <dbReference type="NCBI Taxonomy" id="245042"/>
    <lineage>
        <taxon>Eukaryota</taxon>
        <taxon>Metazoa</taxon>
        <taxon>Chordata</taxon>
        <taxon>Craniata</taxon>
        <taxon>Vertebrata</taxon>
        <taxon>Euteleostomi</taxon>
        <taxon>Archelosauria</taxon>
        <taxon>Archosauria</taxon>
        <taxon>Dinosauria</taxon>
        <taxon>Saurischia</taxon>
        <taxon>Theropoda</taxon>
        <taxon>Coelurosauria</taxon>
        <taxon>Aves</taxon>
        <taxon>Neognathae</taxon>
        <taxon>Neoaves</taxon>
        <taxon>Telluraves</taxon>
        <taxon>Australaves</taxon>
        <taxon>Passeriformes</taxon>
        <taxon>Sturnidae</taxon>
        <taxon>Lamprotornis</taxon>
    </lineage>
</organism>
<name>A0A835NR37_9PASS</name>
<reference evidence="2" key="3">
    <citation type="submission" date="2022-01" db="EMBL/GenBank/DDBJ databases">
        <authorList>
            <person name="Rubenstein D.R."/>
        </authorList>
    </citation>
    <scope>NUCLEOTIDE SEQUENCE</scope>
    <source>
        <strain evidence="2">SS15</strain>
        <tissue evidence="2">Liver</tissue>
    </source>
</reference>
<reference evidence="2 3" key="2">
    <citation type="journal article" date="2021" name="J. Hered.">
        <title>Feather Gene Expression Elucidates the Developmental Basis of Plumage Iridescence in African Starlings.</title>
        <authorList>
            <person name="Rubenstein D.R."/>
            <person name="Corvelo A."/>
            <person name="MacManes M.D."/>
            <person name="Maia R."/>
            <person name="Narzisi G."/>
            <person name="Rousaki A."/>
            <person name="Vandenabeele P."/>
            <person name="Shawkey M.D."/>
            <person name="Solomon J."/>
        </authorList>
    </citation>
    <scope>NUCLEOTIDE SEQUENCE [LARGE SCALE GENOMIC DNA]</scope>
    <source>
        <strain evidence="2">SS15</strain>
    </source>
</reference>
<accession>A0A835NR37</accession>
<dbReference type="OrthoDB" id="10037267at2759"/>